<dbReference type="Pfam" id="PF07586">
    <property type="entry name" value="HXXSHH"/>
    <property type="match status" value="1"/>
</dbReference>
<reference evidence="2 3" key="1">
    <citation type="submission" date="2020-10" db="EMBL/GenBank/DDBJ databases">
        <title>Wide distribution of Phycisphaera-like planctomycetes from WD2101 soil group in peatlands and genome analysis of the first cultivated representative.</title>
        <authorList>
            <person name="Dedysh S.N."/>
            <person name="Beletsky A.V."/>
            <person name="Ivanova A."/>
            <person name="Kulichevskaya I.S."/>
            <person name="Suzina N.E."/>
            <person name="Philippov D.A."/>
            <person name="Rakitin A.L."/>
            <person name="Mardanov A.V."/>
            <person name="Ravin N.V."/>
        </authorList>
    </citation>
    <scope>NUCLEOTIDE SEQUENCE [LARGE SCALE GENOMIC DNA]</scope>
    <source>
        <strain evidence="2 3">M1803</strain>
    </source>
</reference>
<dbReference type="KEGG" id="hbs:IPV69_20445"/>
<accession>A0A7M2WT45</accession>
<gene>
    <name evidence="2" type="ORF">IPV69_20445</name>
</gene>
<proteinExistence type="predicted"/>
<name>A0A7M2WT45_9BACT</name>
<dbReference type="RefSeq" id="WP_206291580.1">
    <property type="nucleotide sequence ID" value="NZ_CP063458.1"/>
</dbReference>
<sequence length="427" mass="46705">MAGRSLSRRTFLRGTGVALSLPLLDAMIPALARAKAVEAAARPRRMIAIQTNMGILPQFFFPEGTGKDYKPSEYLKVLDGYRDRMSVFSGVSHPGVDGGHAAEASFLTAAPHPGSGAFRNTVSLDQLAAEQIGPATRFPTLATRIGNERGSLSYTRGGVMIPSERSPAALYRQMFVQGTAKEIDARLTDLRTGRSVLDFVNDSAKRIEKDLGPKDKDRLDQYFTSVRDLEKNMVKSEEWEKKPKPSVAVPEPKDVDGRQMTASHKLMYDVIRLALETDSTRLVTVFINTIGNASDIAGVTHETHSLTHHGNRPETLTELKTIETMQFHALADLLKGLDATKEGEQTMLDRTMVLYGTCMGSANSHSNINLPAILVGGGFRHGGHVAFDTKKNHPLPNLYVSMLQQLGLEIDRFATSTGTMRGIEVKA</sequence>
<dbReference type="EMBL" id="CP063458">
    <property type="protein sequence ID" value="QOV88589.1"/>
    <property type="molecule type" value="Genomic_DNA"/>
</dbReference>
<protein>
    <submittedName>
        <fullName evidence="2">DUF1552 domain-containing protein</fullName>
    </submittedName>
</protein>
<feature type="region of interest" description="Disordered" evidence="1">
    <location>
        <begin position="235"/>
        <end position="255"/>
    </location>
</feature>
<dbReference type="AlphaFoldDB" id="A0A7M2WT45"/>
<evidence type="ECO:0000313" key="3">
    <source>
        <dbReference type="Proteomes" id="UP000593765"/>
    </source>
</evidence>
<dbReference type="Proteomes" id="UP000593765">
    <property type="component" value="Chromosome"/>
</dbReference>
<evidence type="ECO:0000256" key="1">
    <source>
        <dbReference type="SAM" id="MobiDB-lite"/>
    </source>
</evidence>
<dbReference type="InterPro" id="IPR006311">
    <property type="entry name" value="TAT_signal"/>
</dbReference>
<dbReference type="PROSITE" id="PS51318">
    <property type="entry name" value="TAT"/>
    <property type="match status" value="1"/>
</dbReference>
<organism evidence="2 3">
    <name type="scientific">Humisphaera borealis</name>
    <dbReference type="NCBI Taxonomy" id="2807512"/>
    <lineage>
        <taxon>Bacteria</taxon>
        <taxon>Pseudomonadati</taxon>
        <taxon>Planctomycetota</taxon>
        <taxon>Phycisphaerae</taxon>
        <taxon>Tepidisphaerales</taxon>
        <taxon>Tepidisphaeraceae</taxon>
        <taxon>Humisphaera</taxon>
    </lineage>
</organism>
<evidence type="ECO:0000313" key="2">
    <source>
        <dbReference type="EMBL" id="QOV88589.1"/>
    </source>
</evidence>
<dbReference type="InterPro" id="IPR011447">
    <property type="entry name" value="DUF1552"/>
</dbReference>
<keyword evidence="3" id="KW-1185">Reference proteome</keyword>